<dbReference type="EMBL" id="STFF01000006">
    <property type="protein sequence ID" value="THU35930.1"/>
    <property type="molecule type" value="Genomic_DNA"/>
</dbReference>
<reference evidence="1 2" key="1">
    <citation type="submission" date="2019-04" db="EMBL/GenBank/DDBJ databases">
        <title>Niastella caeni sp. nov., isolated from activated sludge.</title>
        <authorList>
            <person name="Sheng M."/>
        </authorList>
    </citation>
    <scope>NUCLEOTIDE SEQUENCE [LARGE SCALE GENOMIC DNA]</scope>
    <source>
        <strain evidence="1 2">HX-2-15</strain>
    </source>
</reference>
<evidence type="ECO:0008006" key="3">
    <source>
        <dbReference type="Google" id="ProtNLM"/>
    </source>
</evidence>
<dbReference type="OrthoDB" id="677387at2"/>
<dbReference type="RefSeq" id="WP_136579171.1">
    <property type="nucleotide sequence ID" value="NZ_STFF01000006.1"/>
</dbReference>
<proteinExistence type="predicted"/>
<organism evidence="1 2">
    <name type="scientific">Niastella caeni</name>
    <dbReference type="NCBI Taxonomy" id="2569763"/>
    <lineage>
        <taxon>Bacteria</taxon>
        <taxon>Pseudomonadati</taxon>
        <taxon>Bacteroidota</taxon>
        <taxon>Chitinophagia</taxon>
        <taxon>Chitinophagales</taxon>
        <taxon>Chitinophagaceae</taxon>
        <taxon>Niastella</taxon>
    </lineage>
</organism>
<keyword evidence="2" id="KW-1185">Reference proteome</keyword>
<name>A0A4S8HKW2_9BACT</name>
<dbReference type="Proteomes" id="UP000306918">
    <property type="component" value="Unassembled WGS sequence"/>
</dbReference>
<protein>
    <recommendedName>
        <fullName evidence="3">DUF3598 domain-containing protein</fullName>
    </recommendedName>
</protein>
<sequence>MNDNQYCGKWVGEYTYGDEYDEPVKGKRVTFELDITIVNGLIKGECTDAEATDHFQQPATIEGSLLDNTISFVKRYPHYWQHEKDGQRFLPKLPSQEICYSGQFVNDRFEGEWEIVTKLADAHGDFVSFRGFGQWFMKKEVGSKM</sequence>
<accession>A0A4S8HKW2</accession>
<evidence type="ECO:0000313" key="1">
    <source>
        <dbReference type="EMBL" id="THU35930.1"/>
    </source>
</evidence>
<comment type="caution">
    <text evidence="1">The sequence shown here is derived from an EMBL/GenBank/DDBJ whole genome shotgun (WGS) entry which is preliminary data.</text>
</comment>
<gene>
    <name evidence="1" type="ORF">FAM09_21295</name>
</gene>
<evidence type="ECO:0000313" key="2">
    <source>
        <dbReference type="Proteomes" id="UP000306918"/>
    </source>
</evidence>
<dbReference type="AlphaFoldDB" id="A0A4S8HKW2"/>